<keyword evidence="16" id="KW-1185">Reference proteome</keyword>
<evidence type="ECO:0000259" key="14">
    <source>
        <dbReference type="PROSITE" id="PS50850"/>
    </source>
</evidence>
<name>A0ABR2YA21_9PEZI</name>
<organism evidence="15 16">
    <name type="scientific">Seiridium cardinale</name>
    <dbReference type="NCBI Taxonomy" id="138064"/>
    <lineage>
        <taxon>Eukaryota</taxon>
        <taxon>Fungi</taxon>
        <taxon>Dikarya</taxon>
        <taxon>Ascomycota</taxon>
        <taxon>Pezizomycotina</taxon>
        <taxon>Sordariomycetes</taxon>
        <taxon>Xylariomycetidae</taxon>
        <taxon>Amphisphaeriales</taxon>
        <taxon>Sporocadaceae</taxon>
        <taxon>Seiridium</taxon>
    </lineage>
</organism>
<feature type="domain" description="Major facilitator superfamily (MFS) profile" evidence="14">
    <location>
        <begin position="474"/>
        <end position="978"/>
    </location>
</feature>
<dbReference type="InterPro" id="IPR036864">
    <property type="entry name" value="Zn2-C6_fun-type_DNA-bd_sf"/>
</dbReference>
<feature type="transmembrane region" description="Helical" evidence="12">
    <location>
        <begin position="807"/>
        <end position="825"/>
    </location>
</feature>
<comment type="subcellular location">
    <subcellularLocation>
        <location evidence="1">Membrane</location>
        <topology evidence="1">Multi-pass membrane protein</topology>
    </subcellularLocation>
</comment>
<evidence type="ECO:0000256" key="12">
    <source>
        <dbReference type="SAM" id="Phobius"/>
    </source>
</evidence>
<feature type="transmembrane region" description="Helical" evidence="12">
    <location>
        <begin position="668"/>
        <end position="691"/>
    </location>
</feature>
<dbReference type="CDD" id="cd00067">
    <property type="entry name" value="GAL4"/>
    <property type="match status" value="1"/>
</dbReference>
<keyword evidence="5 12" id="KW-1133">Transmembrane helix</keyword>
<feature type="transmembrane region" description="Helical" evidence="12">
    <location>
        <begin position="703"/>
        <end position="720"/>
    </location>
</feature>
<feature type="transmembrane region" description="Helical" evidence="12">
    <location>
        <begin position="596"/>
        <end position="615"/>
    </location>
</feature>
<dbReference type="SUPFAM" id="SSF103473">
    <property type="entry name" value="MFS general substrate transporter"/>
    <property type="match status" value="1"/>
</dbReference>
<sequence length="978" mass="104931">MSTTMDLPLPLRAEPKLRDSCHACAESKLKCSKEKPACARCIKRNKTCRYLVTRRAGRSQSKHAKKASTTSPGPAQEQQPFITTPTDGDFMIEDYFATPISLQLPEFTDDSSSSLTRDWSTHSHLFDTDNTSPLFDTSALFFDAPQALPAPLHLPSSTIPGPDTSNGCQSLSAEHHCGCLPQVLQLMKQLCPSAPVHCTTWSGQKLETDSGSTIQLQRVIAENQSMLDTVATVLSCQCSEDGFLLTTICLVVLKVMGRYEEAARSASPSAANNSSADALEDDVAQFISIDSVAVVIGGYMVEGDDSDRMGAHIVLSELHRVQGLIKGLSERLNTAGLNAKDDTTSQGSCMNVDSGALRGAAASVGQGVPTSDATEAVLPFHASFFSQLEADLRRRLRKLSESTAELGFNLWLFVFVESIAPVLRAGLTEDPLLVFTGEMELQDNPKQRGNDELVAVADDDDGNEYPSGFRLLYLFLALILCMLLAVIDLTITATAVPHITDEFHSLDDIGWYASVFFMTVASSQSSWGKIYRYFDLKNMFLVAMGVFELGNVICGAAPTSNALIVGRAITGIGAAGVIAGCFTVAAFAVRPTQRPAFTGGLAATYGIGSSIGPIIGGVLSDRVSWRWCFYINLPIGGFAAAVLFLFFKSPAHSRNEADHRASWREKMLQMDFPGFFCCIAAVTCLLLALLWGGTTKSWNSSDVIGTLVGFFLFTILFVLVEWKSGERAMVVPRIMKQRVVLFGTIGGFFAGGAQFVLVYYVPIYFQAILGTTAQDSGVRNLPYIIGSTITTVVAGATITTTGFFTPLIVGGGALWTVAAGLISTWSQTTSTGQWIGYQALAGLAVGLCYQPPILAAQALAAPTDVAATSAILLFFQTMGGAFMVSAAQTAFTNGLIQKLMLYSPGTNVRVVIATGLQELRVKYQGAELDAIIQSYMGGLKISFAIIVGLTGASTVAAMFMPWKSIKTIQTEKNVENSD</sequence>
<feature type="transmembrane region" description="Helical" evidence="12">
    <location>
        <begin position="941"/>
        <end position="962"/>
    </location>
</feature>
<dbReference type="InterPro" id="IPR020846">
    <property type="entry name" value="MFS_dom"/>
</dbReference>
<feature type="domain" description="Zn(2)-C6 fungal-type" evidence="13">
    <location>
        <begin position="20"/>
        <end position="50"/>
    </location>
</feature>
<evidence type="ECO:0000256" key="2">
    <source>
        <dbReference type="ARBA" id="ARBA00022448"/>
    </source>
</evidence>
<keyword evidence="7" id="KW-0238">DNA-binding</keyword>
<evidence type="ECO:0000313" key="16">
    <source>
        <dbReference type="Proteomes" id="UP001465668"/>
    </source>
</evidence>
<protein>
    <submittedName>
        <fullName evidence="15">MFS-type transporter</fullName>
    </submittedName>
</protein>
<dbReference type="Pfam" id="PF08493">
    <property type="entry name" value="AflR"/>
    <property type="match status" value="1"/>
</dbReference>
<accession>A0ABR2YA21</accession>
<feature type="transmembrane region" description="Helical" evidence="12">
    <location>
        <begin position="564"/>
        <end position="589"/>
    </location>
</feature>
<evidence type="ECO:0000256" key="3">
    <source>
        <dbReference type="ARBA" id="ARBA00022692"/>
    </source>
</evidence>
<feature type="compositionally biased region" description="Polar residues" evidence="11">
    <location>
        <begin position="67"/>
        <end position="81"/>
    </location>
</feature>
<evidence type="ECO:0000313" key="15">
    <source>
        <dbReference type="EMBL" id="KAK9784076.1"/>
    </source>
</evidence>
<reference evidence="15 16" key="1">
    <citation type="submission" date="2024-02" db="EMBL/GenBank/DDBJ databases">
        <title>First draft genome assembly of two strains of Seiridium cardinale.</title>
        <authorList>
            <person name="Emiliani G."/>
            <person name="Scali E."/>
        </authorList>
    </citation>
    <scope>NUCLEOTIDE SEQUENCE [LARGE SCALE GENOMIC DNA]</scope>
    <source>
        <strain evidence="15 16">BM-138-000479</strain>
    </source>
</reference>
<dbReference type="PROSITE" id="PS00463">
    <property type="entry name" value="ZN2_CY6_FUNGAL_1"/>
    <property type="match status" value="1"/>
</dbReference>
<evidence type="ECO:0000256" key="6">
    <source>
        <dbReference type="ARBA" id="ARBA00023015"/>
    </source>
</evidence>
<evidence type="ECO:0000256" key="1">
    <source>
        <dbReference type="ARBA" id="ARBA00004141"/>
    </source>
</evidence>
<feature type="transmembrane region" description="Helical" evidence="12">
    <location>
        <begin position="627"/>
        <end position="647"/>
    </location>
</feature>
<dbReference type="Pfam" id="PF07690">
    <property type="entry name" value="MFS_1"/>
    <property type="match status" value="1"/>
</dbReference>
<feature type="transmembrane region" description="Helical" evidence="12">
    <location>
        <begin position="740"/>
        <end position="761"/>
    </location>
</feature>
<keyword evidence="9" id="KW-0804">Transcription</keyword>
<dbReference type="InterPro" id="IPR001138">
    <property type="entry name" value="Zn2Cys6_DnaBD"/>
</dbReference>
<dbReference type="SUPFAM" id="SSF57701">
    <property type="entry name" value="Zn2/Cys6 DNA-binding domain"/>
    <property type="match status" value="1"/>
</dbReference>
<evidence type="ECO:0000256" key="11">
    <source>
        <dbReference type="SAM" id="MobiDB-lite"/>
    </source>
</evidence>
<evidence type="ECO:0000256" key="8">
    <source>
        <dbReference type="ARBA" id="ARBA00023136"/>
    </source>
</evidence>
<dbReference type="PANTHER" id="PTHR23501:SF177">
    <property type="entry name" value="MAJOR FACILITATOR SUPERFAMILY (MFS) PROFILE DOMAIN-CONTAINING PROTEIN-RELATED"/>
    <property type="match status" value="1"/>
</dbReference>
<feature type="transmembrane region" description="Helical" evidence="12">
    <location>
        <begin position="837"/>
        <end position="859"/>
    </location>
</feature>
<gene>
    <name evidence="15" type="ORF">SCAR479_00635</name>
</gene>
<keyword evidence="8 12" id="KW-0472">Membrane</keyword>
<dbReference type="InterPro" id="IPR011701">
    <property type="entry name" value="MFS"/>
</dbReference>
<evidence type="ECO:0000259" key="13">
    <source>
        <dbReference type="PROSITE" id="PS50048"/>
    </source>
</evidence>
<dbReference type="InterPro" id="IPR036259">
    <property type="entry name" value="MFS_trans_sf"/>
</dbReference>
<keyword evidence="6" id="KW-0805">Transcription regulation</keyword>
<dbReference type="Pfam" id="PF00172">
    <property type="entry name" value="Zn_clus"/>
    <property type="match status" value="1"/>
</dbReference>
<dbReference type="Gene3D" id="1.20.1250.20">
    <property type="entry name" value="MFS general substrate transporter like domains"/>
    <property type="match status" value="1"/>
</dbReference>
<dbReference type="PROSITE" id="PS50850">
    <property type="entry name" value="MFS"/>
    <property type="match status" value="1"/>
</dbReference>
<evidence type="ECO:0000256" key="7">
    <source>
        <dbReference type="ARBA" id="ARBA00023125"/>
    </source>
</evidence>
<dbReference type="InterPro" id="IPR013700">
    <property type="entry name" value="AflR"/>
</dbReference>
<keyword evidence="3 12" id="KW-0812">Transmembrane</keyword>
<feature type="region of interest" description="Disordered" evidence="11">
    <location>
        <begin position="59"/>
        <end position="81"/>
    </location>
</feature>
<evidence type="ECO:0000256" key="9">
    <source>
        <dbReference type="ARBA" id="ARBA00023163"/>
    </source>
</evidence>
<feature type="transmembrane region" description="Helical" evidence="12">
    <location>
        <begin position="871"/>
        <end position="891"/>
    </location>
</feature>
<dbReference type="Gene3D" id="4.10.240.10">
    <property type="entry name" value="Zn(2)-C6 fungal-type DNA-binding domain"/>
    <property type="match status" value="1"/>
</dbReference>
<feature type="transmembrane region" description="Helical" evidence="12">
    <location>
        <begin position="539"/>
        <end position="558"/>
    </location>
</feature>
<evidence type="ECO:0000256" key="5">
    <source>
        <dbReference type="ARBA" id="ARBA00022989"/>
    </source>
</evidence>
<feature type="transmembrane region" description="Helical" evidence="12">
    <location>
        <begin position="471"/>
        <end position="497"/>
    </location>
</feature>
<evidence type="ECO:0000256" key="4">
    <source>
        <dbReference type="ARBA" id="ARBA00022723"/>
    </source>
</evidence>
<dbReference type="EMBL" id="JARVKM010000001">
    <property type="protein sequence ID" value="KAK9784076.1"/>
    <property type="molecule type" value="Genomic_DNA"/>
</dbReference>
<dbReference type="Proteomes" id="UP001465668">
    <property type="component" value="Unassembled WGS sequence"/>
</dbReference>
<comment type="caution">
    <text evidence="15">The sequence shown here is derived from an EMBL/GenBank/DDBJ whole genome shotgun (WGS) entry which is preliminary data.</text>
</comment>
<feature type="transmembrane region" description="Helical" evidence="12">
    <location>
        <begin position="781"/>
        <end position="800"/>
    </location>
</feature>
<dbReference type="PROSITE" id="PS50048">
    <property type="entry name" value="ZN2_CY6_FUNGAL_2"/>
    <property type="match status" value="1"/>
</dbReference>
<keyword evidence="4" id="KW-0479">Metal-binding</keyword>
<proteinExistence type="predicted"/>
<dbReference type="SMART" id="SM00066">
    <property type="entry name" value="GAL4"/>
    <property type="match status" value="1"/>
</dbReference>
<keyword evidence="2" id="KW-0813">Transport</keyword>
<evidence type="ECO:0000256" key="10">
    <source>
        <dbReference type="ARBA" id="ARBA00023242"/>
    </source>
</evidence>
<keyword evidence="10" id="KW-0539">Nucleus</keyword>
<dbReference type="PANTHER" id="PTHR23501">
    <property type="entry name" value="MAJOR FACILITATOR SUPERFAMILY"/>
    <property type="match status" value="1"/>
</dbReference>
<dbReference type="CDD" id="cd17502">
    <property type="entry name" value="MFS_Azr1_MDR_like"/>
    <property type="match status" value="1"/>
</dbReference>
<dbReference type="PRINTS" id="PR00755">
    <property type="entry name" value="AFLATOXINBRP"/>
</dbReference>